<evidence type="ECO:0000313" key="2">
    <source>
        <dbReference type="EMBL" id="MTH28853.1"/>
    </source>
</evidence>
<dbReference type="AlphaFoldDB" id="A0A7K1GKA0"/>
<organism evidence="2 3">
    <name type="scientific">Myroides pelagicus</name>
    <dbReference type="NCBI Taxonomy" id="270914"/>
    <lineage>
        <taxon>Bacteria</taxon>
        <taxon>Pseudomonadati</taxon>
        <taxon>Bacteroidota</taxon>
        <taxon>Flavobacteriia</taxon>
        <taxon>Flavobacteriales</taxon>
        <taxon>Flavobacteriaceae</taxon>
        <taxon>Myroides</taxon>
    </lineage>
</organism>
<keyword evidence="1" id="KW-1133">Transmembrane helix</keyword>
<evidence type="ECO:0000256" key="1">
    <source>
        <dbReference type="SAM" id="Phobius"/>
    </source>
</evidence>
<keyword evidence="3" id="KW-1185">Reference proteome</keyword>
<keyword evidence="1" id="KW-0472">Membrane</keyword>
<accession>A0A7K1GKA0</accession>
<feature type="transmembrane region" description="Helical" evidence="1">
    <location>
        <begin position="44"/>
        <end position="64"/>
    </location>
</feature>
<gene>
    <name evidence="2" type="ORF">GJV77_02810</name>
</gene>
<dbReference type="Proteomes" id="UP000488936">
    <property type="component" value="Unassembled WGS sequence"/>
</dbReference>
<protein>
    <submittedName>
        <fullName evidence="2">Uncharacterized protein</fullName>
    </submittedName>
</protein>
<dbReference type="RefSeq" id="WP_155034836.1">
    <property type="nucleotide sequence ID" value="NZ_JBHTIG010000052.1"/>
</dbReference>
<feature type="transmembrane region" description="Helical" evidence="1">
    <location>
        <begin position="12"/>
        <end position="32"/>
    </location>
</feature>
<feature type="transmembrane region" description="Helical" evidence="1">
    <location>
        <begin position="107"/>
        <end position="127"/>
    </location>
</feature>
<proteinExistence type="predicted"/>
<comment type="caution">
    <text evidence="2">The sequence shown here is derived from an EMBL/GenBank/DDBJ whole genome shotgun (WGS) entry which is preliminary data.</text>
</comment>
<keyword evidence="1" id="KW-0812">Transmembrane</keyword>
<name>A0A7K1GKA0_9FLAO</name>
<dbReference type="EMBL" id="WMJY01000004">
    <property type="protein sequence ID" value="MTH28853.1"/>
    <property type="molecule type" value="Genomic_DNA"/>
</dbReference>
<dbReference type="OrthoDB" id="1356182at2"/>
<sequence>MDKQIVGTGVKVLLSLLICFLVHYAIVLYTSFGDSLTALGYNLFQFYGLGIVFSLVIFVAIVGIKGSLPQHLGFVFIGFITMRLVASYLLAQAGLDNEGVDMAFKSNFLISVLVFLAGDGYFAYYILNNKVSSEKS</sequence>
<feature type="transmembrane region" description="Helical" evidence="1">
    <location>
        <begin position="71"/>
        <end position="95"/>
    </location>
</feature>
<reference evidence="2 3" key="1">
    <citation type="journal article" date="2006" name="Int. J. Syst. Evol. Microbiol.">
        <title>Myroides pelagicus sp. nov., isolated from seawater in Thailand.</title>
        <authorList>
            <person name="Yoon J."/>
            <person name="Maneerat S."/>
            <person name="Kawai F."/>
            <person name="Yokota A."/>
        </authorList>
    </citation>
    <scope>NUCLEOTIDE SEQUENCE [LARGE SCALE GENOMIC DNA]</scope>
    <source>
        <strain evidence="2 3">SM1T</strain>
    </source>
</reference>
<evidence type="ECO:0000313" key="3">
    <source>
        <dbReference type="Proteomes" id="UP000488936"/>
    </source>
</evidence>